<evidence type="ECO:0000256" key="3">
    <source>
        <dbReference type="ARBA" id="ARBA00022827"/>
    </source>
</evidence>
<dbReference type="Gene3D" id="3.50.50.60">
    <property type="entry name" value="FAD/NAD(P)-binding domain"/>
    <property type="match status" value="1"/>
</dbReference>
<keyword evidence="2" id="KW-0285">Flavoprotein</keyword>
<keyword evidence="4" id="KW-0560">Oxidoreductase</keyword>
<sequence>MTDAAARACGCDGARAAFRVGAARPPETRGGPVTEHVSHLVVGGGAMGLATTWQLARRGHTVLALERFERGHELGASHGATRNFNNAYAEEHYLDLLGLARAEWDELARVTGEPLLRLHGLVTHGDDARVAETHAALTARGERATVLDPAEASRRWSGMRFAGDVLFTPDAGVVRAEAALAALERDARVRGADLRFGHAVVALEEHADHVSAAVVADGSRYDITADVVVVTAGAWTSKVLPGFPLPRLTVTEESPAHFAARGAAQAWPSFNHLLPRPSYPGNVYGMPTPGEGVKVGFHHVGPVVDPDRRTLRPVPELAARLRDYVDEWMPGLDADSAAPISCTYTSTDSEDFVLDRRGRVVVGAGFSGHGFKFTPAVGAVLADLATDDRARAAEAFRLPD</sequence>
<evidence type="ECO:0000256" key="1">
    <source>
        <dbReference type="ARBA" id="ARBA00001974"/>
    </source>
</evidence>
<dbReference type="SUPFAM" id="SSF51905">
    <property type="entry name" value="FAD/NAD(P)-binding domain"/>
    <property type="match status" value="1"/>
</dbReference>
<evidence type="ECO:0000313" key="7">
    <source>
        <dbReference type="Proteomes" id="UP001501407"/>
    </source>
</evidence>
<reference evidence="7" key="1">
    <citation type="journal article" date="2019" name="Int. J. Syst. Evol. Microbiol.">
        <title>The Global Catalogue of Microorganisms (GCM) 10K type strain sequencing project: providing services to taxonomists for standard genome sequencing and annotation.</title>
        <authorList>
            <consortium name="The Broad Institute Genomics Platform"/>
            <consortium name="The Broad Institute Genome Sequencing Center for Infectious Disease"/>
            <person name="Wu L."/>
            <person name="Ma J."/>
        </authorList>
    </citation>
    <scope>NUCLEOTIDE SEQUENCE [LARGE SCALE GENOMIC DNA]</scope>
    <source>
        <strain evidence="7">JCM 18959</strain>
    </source>
</reference>
<dbReference type="PANTHER" id="PTHR10961">
    <property type="entry name" value="PEROXISOMAL SARCOSINE OXIDASE"/>
    <property type="match status" value="1"/>
</dbReference>
<keyword evidence="3" id="KW-0274">FAD</keyword>
<dbReference type="PANTHER" id="PTHR10961:SF7">
    <property type="entry name" value="FAD DEPENDENT OXIDOREDUCTASE DOMAIN-CONTAINING PROTEIN"/>
    <property type="match status" value="1"/>
</dbReference>
<name>A0ABP9MEQ2_9MICO</name>
<feature type="domain" description="FAD dependent oxidoreductase" evidence="5">
    <location>
        <begin position="40"/>
        <end position="384"/>
    </location>
</feature>
<dbReference type="InterPro" id="IPR036188">
    <property type="entry name" value="FAD/NAD-bd_sf"/>
</dbReference>
<accession>A0ABP9MEQ2</accession>
<evidence type="ECO:0000313" key="6">
    <source>
        <dbReference type="EMBL" id="GAA5093980.1"/>
    </source>
</evidence>
<comment type="caution">
    <text evidence="6">The sequence shown here is derived from an EMBL/GenBank/DDBJ whole genome shotgun (WGS) entry which is preliminary data.</text>
</comment>
<dbReference type="InterPro" id="IPR006076">
    <property type="entry name" value="FAD-dep_OxRdtase"/>
</dbReference>
<comment type="cofactor">
    <cofactor evidence="1">
        <name>FAD</name>
        <dbReference type="ChEBI" id="CHEBI:57692"/>
    </cofactor>
</comment>
<keyword evidence="7" id="KW-1185">Reference proteome</keyword>
<dbReference type="SUPFAM" id="SSF54373">
    <property type="entry name" value="FAD-linked reductases, C-terminal domain"/>
    <property type="match status" value="1"/>
</dbReference>
<gene>
    <name evidence="6" type="primary">solA</name>
    <name evidence="6" type="ORF">GCM10025760_24790</name>
</gene>
<proteinExistence type="predicted"/>
<evidence type="ECO:0000256" key="4">
    <source>
        <dbReference type="ARBA" id="ARBA00023002"/>
    </source>
</evidence>
<evidence type="ECO:0000259" key="5">
    <source>
        <dbReference type="Pfam" id="PF01266"/>
    </source>
</evidence>
<dbReference type="Gene3D" id="3.30.9.10">
    <property type="entry name" value="D-Amino Acid Oxidase, subunit A, domain 2"/>
    <property type="match status" value="1"/>
</dbReference>
<dbReference type="Pfam" id="PF01266">
    <property type="entry name" value="DAO"/>
    <property type="match status" value="1"/>
</dbReference>
<evidence type="ECO:0000256" key="2">
    <source>
        <dbReference type="ARBA" id="ARBA00022630"/>
    </source>
</evidence>
<dbReference type="EMBL" id="BAABKZ010000002">
    <property type="protein sequence ID" value="GAA5093980.1"/>
    <property type="molecule type" value="Genomic_DNA"/>
</dbReference>
<dbReference type="InterPro" id="IPR045170">
    <property type="entry name" value="MTOX"/>
</dbReference>
<organism evidence="6 7">
    <name type="scientific">Microbacterium yannicii</name>
    <dbReference type="NCBI Taxonomy" id="671622"/>
    <lineage>
        <taxon>Bacteria</taxon>
        <taxon>Bacillati</taxon>
        <taxon>Actinomycetota</taxon>
        <taxon>Actinomycetes</taxon>
        <taxon>Micrococcales</taxon>
        <taxon>Microbacteriaceae</taxon>
        <taxon>Microbacterium</taxon>
    </lineage>
</organism>
<protein>
    <submittedName>
        <fullName evidence="6">N-methyl-L-tryptophan oxidase</fullName>
    </submittedName>
</protein>
<dbReference type="Proteomes" id="UP001501407">
    <property type="component" value="Unassembled WGS sequence"/>
</dbReference>